<dbReference type="EMBL" id="NBCO01000019">
    <property type="protein sequence ID" value="ORC87990.1"/>
    <property type="molecule type" value="Genomic_DNA"/>
</dbReference>
<feature type="region of interest" description="Disordered" evidence="1">
    <location>
        <begin position="1"/>
        <end position="26"/>
    </location>
</feature>
<name>A0A1X0NV39_9TRYP</name>
<protein>
    <submittedName>
        <fullName evidence="2">Uncharacterized protein</fullName>
    </submittedName>
</protein>
<dbReference type="GeneID" id="39986512"/>
<evidence type="ECO:0000313" key="2">
    <source>
        <dbReference type="EMBL" id="ORC87990.1"/>
    </source>
</evidence>
<feature type="compositionally biased region" description="Low complexity" evidence="1">
    <location>
        <begin position="313"/>
        <end position="332"/>
    </location>
</feature>
<feature type="region of interest" description="Disordered" evidence="1">
    <location>
        <begin position="40"/>
        <end position="75"/>
    </location>
</feature>
<sequence length="585" mass="64995">MRHQEEKRERSNSTVSPVFSNGKGYTHLHSLQETSMNLRPLTGTEGIRPSASPLQSTQKHTVRSQSNSNKKNKKTEMLKSFFSPLSQERLMGFNYMELHPQLRFIAAPTKLVPFQQFSIVLEITDVLGGTLSALRLIEGIRSRQQEKYTILPEELRDGFPLPPVDLVLTTELCNYGMQSDEYLMDTNLNNRDSHFETVPLIIKCPSPFSNMRYSDGGSLSSAITAHTLAPPLSTISGILSDPHMDGLAISRISNSINMQTEWDAFALSEPCIAAYPPQSTQCGVQFRVCCQTRTVVALLYTSSRYGGSFPIENSSSSSSSSNGSSSTISSSNDSDDDDDNNNNYNDDRNTPSLVFPYALHIDPDPDSEFITVRLRECGRTIARRLAQPGDIFALRLLPDGRCLYLHNGHVCYRSSFRSDEATVYRVLLRVAYQETIPAVDAFVLLPSVAGLPRLEVSSLLCKPPWPKELSCIERGSGCTCLTATKREIITEAQEEEEVILRAWLRGYPVGTALHTIIDTTSTVSGNVSFPTWAIAAFSLLSSFALGAVGCCNDDDITAKLREFHRRAPIFLQQQNFPKYPLIYGK</sequence>
<feature type="compositionally biased region" description="Basic and acidic residues" evidence="1">
    <location>
        <begin position="1"/>
        <end position="11"/>
    </location>
</feature>
<keyword evidence="3" id="KW-1185">Reference proteome</keyword>
<proteinExistence type="predicted"/>
<accession>A0A1X0NV39</accession>
<feature type="region of interest" description="Disordered" evidence="1">
    <location>
        <begin position="311"/>
        <end position="350"/>
    </location>
</feature>
<evidence type="ECO:0000256" key="1">
    <source>
        <dbReference type="SAM" id="MobiDB-lite"/>
    </source>
</evidence>
<dbReference type="VEuPathDB" id="TriTrypDB:TM35_000192340"/>
<reference evidence="2 3" key="1">
    <citation type="submission" date="2017-03" db="EMBL/GenBank/DDBJ databases">
        <title>An alternative strategy for trypanosome survival in the mammalian bloodstream revealed through genome and transcriptome analysis of the ubiquitous bovine parasite Trypanosoma (Megatrypanum) theileri.</title>
        <authorList>
            <person name="Kelly S."/>
            <person name="Ivens A."/>
            <person name="Mott A."/>
            <person name="O'Neill E."/>
            <person name="Emms D."/>
            <person name="Macleod O."/>
            <person name="Voorheis P."/>
            <person name="Matthews J."/>
            <person name="Matthews K."/>
            <person name="Carrington M."/>
        </authorList>
    </citation>
    <scope>NUCLEOTIDE SEQUENCE [LARGE SCALE GENOMIC DNA]</scope>
    <source>
        <strain evidence="2">Edinburgh</strain>
    </source>
</reference>
<dbReference type="Proteomes" id="UP000192257">
    <property type="component" value="Unassembled WGS sequence"/>
</dbReference>
<comment type="caution">
    <text evidence="2">The sequence shown here is derived from an EMBL/GenBank/DDBJ whole genome shotgun (WGS) entry which is preliminary data.</text>
</comment>
<gene>
    <name evidence="2" type="ORF">TM35_000192340</name>
</gene>
<dbReference type="RefSeq" id="XP_028882056.1">
    <property type="nucleotide sequence ID" value="XM_029026732.1"/>
</dbReference>
<evidence type="ECO:0000313" key="3">
    <source>
        <dbReference type="Proteomes" id="UP000192257"/>
    </source>
</evidence>
<dbReference type="OrthoDB" id="252230at2759"/>
<organism evidence="2 3">
    <name type="scientific">Trypanosoma theileri</name>
    <dbReference type="NCBI Taxonomy" id="67003"/>
    <lineage>
        <taxon>Eukaryota</taxon>
        <taxon>Discoba</taxon>
        <taxon>Euglenozoa</taxon>
        <taxon>Kinetoplastea</taxon>
        <taxon>Metakinetoplastina</taxon>
        <taxon>Trypanosomatida</taxon>
        <taxon>Trypanosomatidae</taxon>
        <taxon>Trypanosoma</taxon>
    </lineage>
</organism>
<dbReference type="AlphaFoldDB" id="A0A1X0NV39"/>